<dbReference type="Pfam" id="PF04205">
    <property type="entry name" value="FMN_bind"/>
    <property type="match status" value="1"/>
</dbReference>
<dbReference type="SUPFAM" id="SSF51905">
    <property type="entry name" value="FAD/NAD(P)-binding domain"/>
    <property type="match status" value="1"/>
</dbReference>
<dbReference type="GO" id="GO:0016020">
    <property type="term" value="C:membrane"/>
    <property type="evidence" value="ECO:0007669"/>
    <property type="project" value="InterPro"/>
</dbReference>
<dbReference type="InterPro" id="IPR010960">
    <property type="entry name" value="Flavocytochrome_c"/>
</dbReference>
<comment type="cofactor">
    <cofactor evidence="8">
        <name>FMN</name>
        <dbReference type="ChEBI" id="CHEBI:58210"/>
    </cofactor>
    <text evidence="8">Binds 1 or 2 FMN covalently per subunit.</text>
</comment>
<evidence type="ECO:0000313" key="10">
    <source>
        <dbReference type="EMBL" id="MPW25655.1"/>
    </source>
</evidence>
<feature type="chain" id="PRO_5039744483" description="Urocanate reductase" evidence="8">
    <location>
        <begin position="20"/>
        <end position="640"/>
    </location>
</feature>
<evidence type="ECO:0000259" key="9">
    <source>
        <dbReference type="SMART" id="SM00900"/>
    </source>
</evidence>
<dbReference type="NCBIfam" id="TIGR01813">
    <property type="entry name" value="flavo_cyto_c"/>
    <property type="match status" value="1"/>
</dbReference>
<dbReference type="InterPro" id="IPR007329">
    <property type="entry name" value="FMN-bd"/>
</dbReference>
<name>A0A6A7K8F4_9FIRM</name>
<dbReference type="EC" id="1.3.99.33" evidence="2 8"/>
<evidence type="ECO:0000256" key="4">
    <source>
        <dbReference type="ARBA" id="ARBA00022630"/>
    </source>
</evidence>
<comment type="catalytic activity">
    <reaction evidence="7 8">
        <text>dihydrourocanate + A = urocanate + AH2</text>
        <dbReference type="Rhea" id="RHEA:36059"/>
        <dbReference type="ChEBI" id="CHEBI:13193"/>
        <dbReference type="ChEBI" id="CHEBI:17499"/>
        <dbReference type="ChEBI" id="CHEBI:27247"/>
        <dbReference type="ChEBI" id="CHEBI:72991"/>
        <dbReference type="EC" id="1.3.99.33"/>
    </reaction>
</comment>
<dbReference type="Proteomes" id="UP000440004">
    <property type="component" value="Unassembled WGS sequence"/>
</dbReference>
<dbReference type="PANTHER" id="PTHR43400:SF7">
    <property type="entry name" value="FAD-DEPENDENT OXIDOREDUCTASE 2 FAD BINDING DOMAIN-CONTAINING PROTEIN"/>
    <property type="match status" value="1"/>
</dbReference>
<dbReference type="EMBL" id="WHNX01000009">
    <property type="protein sequence ID" value="MPW25655.1"/>
    <property type="molecule type" value="Genomic_DNA"/>
</dbReference>
<feature type="signal peptide" evidence="8">
    <location>
        <begin position="1"/>
        <end position="19"/>
    </location>
</feature>
<gene>
    <name evidence="10" type="ORF">GC105_07615</name>
</gene>
<reference evidence="10 11" key="1">
    <citation type="submission" date="2019-10" db="EMBL/GenBank/DDBJ databases">
        <title>Alkalibaculum tamaniensis sp.nov., a new alkaliphilic acetogen, isolated on methoxylated aromatics from a mud volcano.</title>
        <authorList>
            <person name="Khomyakova M.A."/>
            <person name="Merkel A.Y."/>
            <person name="Bonch-Osmolovskaya E.A."/>
            <person name="Slobodkin A.I."/>
        </authorList>
    </citation>
    <scope>NUCLEOTIDE SEQUENCE [LARGE SCALE GENOMIC DNA]</scope>
    <source>
        <strain evidence="10 11">M08DMB</strain>
    </source>
</reference>
<evidence type="ECO:0000256" key="5">
    <source>
        <dbReference type="ARBA" id="ARBA00022827"/>
    </source>
</evidence>
<dbReference type="RefSeq" id="WP_152803331.1">
    <property type="nucleotide sequence ID" value="NZ_WHNX01000009.1"/>
</dbReference>
<comment type="cofactor">
    <cofactor evidence="8">
        <name>FAD</name>
        <dbReference type="ChEBI" id="CHEBI:57692"/>
    </cofactor>
    <text evidence="8">Binds 1 FAD per subunit.</text>
</comment>
<evidence type="ECO:0000256" key="8">
    <source>
        <dbReference type="RuleBase" id="RU366062"/>
    </source>
</evidence>
<accession>A0A6A7K8F4</accession>
<comment type="similarity">
    <text evidence="1 8">Belongs to the FAD-dependent oxidoreductase 2 family. FRD/SDH subfamily.</text>
</comment>
<dbReference type="SMART" id="SM00900">
    <property type="entry name" value="FMN_bind"/>
    <property type="match status" value="1"/>
</dbReference>
<dbReference type="GO" id="GO:0033765">
    <property type="term" value="F:steroid dehydrogenase activity, acting on the CH-CH group of donors"/>
    <property type="evidence" value="ECO:0007669"/>
    <property type="project" value="UniProtKB-ARBA"/>
</dbReference>
<dbReference type="Gene3D" id="3.90.700.10">
    <property type="entry name" value="Succinate dehydrogenase/fumarate reductase flavoprotein, catalytic domain"/>
    <property type="match status" value="1"/>
</dbReference>
<comment type="caution">
    <text evidence="10">The sequence shown here is derived from an EMBL/GenBank/DDBJ whole genome shotgun (WGS) entry which is preliminary data.</text>
</comment>
<dbReference type="Gene3D" id="3.90.1010.20">
    <property type="match status" value="1"/>
</dbReference>
<dbReference type="Pfam" id="PF00890">
    <property type="entry name" value="FAD_binding_2"/>
    <property type="match status" value="1"/>
</dbReference>
<dbReference type="SUPFAM" id="SSF56425">
    <property type="entry name" value="Succinate dehydrogenase/fumarate reductase flavoprotein, catalytic domain"/>
    <property type="match status" value="1"/>
</dbReference>
<protein>
    <recommendedName>
        <fullName evidence="3 8">Urocanate reductase</fullName>
        <ecNumber evidence="2 8">1.3.99.33</ecNumber>
    </recommendedName>
</protein>
<keyword evidence="11" id="KW-1185">Reference proteome</keyword>
<evidence type="ECO:0000256" key="1">
    <source>
        <dbReference type="ARBA" id="ARBA00008040"/>
    </source>
</evidence>
<dbReference type="InterPro" id="IPR036188">
    <property type="entry name" value="FAD/NAD-bd_sf"/>
</dbReference>
<evidence type="ECO:0000313" key="11">
    <source>
        <dbReference type="Proteomes" id="UP000440004"/>
    </source>
</evidence>
<dbReference type="InterPro" id="IPR027477">
    <property type="entry name" value="Succ_DH/fumarate_Rdtase_cat_sf"/>
</dbReference>
<keyword evidence="4 8" id="KW-0285">Flavoprotein</keyword>
<keyword evidence="6 8" id="KW-0560">Oxidoreductase</keyword>
<evidence type="ECO:0000256" key="7">
    <source>
        <dbReference type="ARBA" id="ARBA00049922"/>
    </source>
</evidence>
<dbReference type="AlphaFoldDB" id="A0A6A7K8F4"/>
<dbReference type="Gene3D" id="3.50.50.60">
    <property type="entry name" value="FAD/NAD(P)-binding domain"/>
    <property type="match status" value="2"/>
</dbReference>
<evidence type="ECO:0000256" key="6">
    <source>
        <dbReference type="ARBA" id="ARBA00023002"/>
    </source>
</evidence>
<dbReference type="InterPro" id="IPR003953">
    <property type="entry name" value="FAD-dep_OxRdtase_2_FAD-bd"/>
</dbReference>
<proteinExistence type="inferred from homology"/>
<evidence type="ECO:0000256" key="2">
    <source>
        <dbReference type="ARBA" id="ARBA00013137"/>
    </source>
</evidence>
<keyword evidence="5 8" id="KW-0274">FAD</keyword>
<dbReference type="InterPro" id="IPR050315">
    <property type="entry name" value="FAD-oxidoreductase_2"/>
</dbReference>
<dbReference type="PROSITE" id="PS51257">
    <property type="entry name" value="PROKAR_LIPOPROTEIN"/>
    <property type="match status" value="1"/>
</dbReference>
<dbReference type="GO" id="GO:0010181">
    <property type="term" value="F:FMN binding"/>
    <property type="evidence" value="ECO:0007669"/>
    <property type="project" value="InterPro"/>
</dbReference>
<keyword evidence="8" id="KW-0732">Signal</keyword>
<evidence type="ECO:0000256" key="3">
    <source>
        <dbReference type="ARBA" id="ARBA00015872"/>
    </source>
</evidence>
<organism evidence="10 11">
    <name type="scientific">Alkalibaculum sporogenes</name>
    <dbReference type="NCBI Taxonomy" id="2655001"/>
    <lineage>
        <taxon>Bacteria</taxon>
        <taxon>Bacillati</taxon>
        <taxon>Bacillota</taxon>
        <taxon>Clostridia</taxon>
        <taxon>Eubacteriales</taxon>
        <taxon>Eubacteriaceae</taxon>
        <taxon>Alkalibaculum</taxon>
    </lineage>
</organism>
<feature type="domain" description="FMN-binding" evidence="9">
    <location>
        <begin position="39"/>
        <end position="113"/>
    </location>
</feature>
<dbReference type="PANTHER" id="PTHR43400">
    <property type="entry name" value="FUMARATE REDUCTASE"/>
    <property type="match status" value="1"/>
</dbReference>
<sequence>MKKLLTLMLITTLISLVGCSTTTKENSYTADTYTGTGIGMKGPILMDVTFSEDSITNITVNSSLETAYLADPAFENIPKAIIENQSLDIDTITGATMTSNGIINAVSDAVNQAGGDTSILLENKVEIQAQEPIEGTYDVVVVGGGGAGLAAAISAAEEGSSVLIVEKAGYLGGNTLVAGKVYNSANPEVQQKAEIDDSLRIELEGYLKEDPKKYEDYSEIVVTVQKQIKEYLDSGESYLFDSPELHTMQWYIGGSRTGLDGTTIKPNFDLVSTISNNALETLDWMKSHDITVSDSTFTVLGALWPRTHATFTTENGSIIGTFEQQALDLGVEIMTETEAKELMEEDGKVIGVKSVKSDGTEVTSYANGGVILATGGYAANAKMVAEYDNYWGEYVTDTTKSTNVGTATGDGIVMAEQIGANLVGMGYSQMMPSSHPITGTMTDGIWGSAESQVFVNSEGVRYVNEYAERDVLSKAALDQENGLFYIIGDNDILSNYEEDVLINMQEAGHIFYADTLEELAEKMGVPVDNFVNEMKKYNSYVDDNLDPDFGKSNFGDDKIDKGPYCATPRIPSLHHTMGGVEINTDTQVIDTEGNVIEGLYAAGEVTGGIHAGNRLGGNATADIMVFGRIAGTKAAAATSQ</sequence>